<name>A0AAV5R4L6_PICKL</name>
<reference evidence="2 3" key="1">
    <citation type="journal article" date="2023" name="Elife">
        <title>Identification of key yeast species and microbe-microbe interactions impacting larval growth of Drosophila in the wild.</title>
        <authorList>
            <person name="Mure A."/>
            <person name="Sugiura Y."/>
            <person name="Maeda R."/>
            <person name="Honda K."/>
            <person name="Sakurai N."/>
            <person name="Takahashi Y."/>
            <person name="Watada M."/>
            <person name="Katoh T."/>
            <person name="Gotoh A."/>
            <person name="Gotoh Y."/>
            <person name="Taniguchi I."/>
            <person name="Nakamura K."/>
            <person name="Hayashi T."/>
            <person name="Katayama T."/>
            <person name="Uemura T."/>
            <person name="Hattori Y."/>
        </authorList>
    </citation>
    <scope>NUCLEOTIDE SEQUENCE [LARGE SCALE GENOMIC DNA]</scope>
    <source>
        <strain evidence="2 3">PK-24</strain>
    </source>
</reference>
<dbReference type="EMBL" id="BTGB01000003">
    <property type="protein sequence ID" value="GMM46488.1"/>
    <property type="molecule type" value="Genomic_DNA"/>
</dbReference>
<dbReference type="Proteomes" id="UP001378960">
    <property type="component" value="Unassembled WGS sequence"/>
</dbReference>
<evidence type="ECO:0000313" key="3">
    <source>
        <dbReference type="Proteomes" id="UP001378960"/>
    </source>
</evidence>
<accession>A0AAV5R4L6</accession>
<sequence>MKIQTQDTHDRRRHQSERDVDNMENLVEAANNHRFDEVDNVENNYDMNSFDVVDVPDRVKRRRIVKDVVSEVSSSEESDGIDDLRSLINEANGVSKVESSPVGRSNIREILIGNNNYNQMNLMDTFSNAEVELKFRNALPKKIDYFHTAIRIDINNVLDEYILKIRNHLMV</sequence>
<proteinExistence type="predicted"/>
<protein>
    <submittedName>
        <fullName evidence="2">Uncharacterized protein</fullName>
    </submittedName>
</protein>
<dbReference type="AlphaFoldDB" id="A0AAV5R4L6"/>
<comment type="caution">
    <text evidence="2">The sequence shown here is derived from an EMBL/GenBank/DDBJ whole genome shotgun (WGS) entry which is preliminary data.</text>
</comment>
<organism evidence="2 3">
    <name type="scientific">Pichia kluyveri</name>
    <name type="common">Yeast</name>
    <dbReference type="NCBI Taxonomy" id="36015"/>
    <lineage>
        <taxon>Eukaryota</taxon>
        <taxon>Fungi</taxon>
        <taxon>Dikarya</taxon>
        <taxon>Ascomycota</taxon>
        <taxon>Saccharomycotina</taxon>
        <taxon>Pichiomycetes</taxon>
        <taxon>Pichiales</taxon>
        <taxon>Pichiaceae</taxon>
        <taxon>Pichia</taxon>
    </lineage>
</organism>
<keyword evidence="3" id="KW-1185">Reference proteome</keyword>
<evidence type="ECO:0000256" key="1">
    <source>
        <dbReference type="SAM" id="MobiDB-lite"/>
    </source>
</evidence>
<feature type="region of interest" description="Disordered" evidence="1">
    <location>
        <begin position="1"/>
        <end position="22"/>
    </location>
</feature>
<evidence type="ECO:0000313" key="2">
    <source>
        <dbReference type="EMBL" id="GMM46488.1"/>
    </source>
</evidence>
<gene>
    <name evidence="2" type="ORF">DAPK24_030630</name>
</gene>